<keyword evidence="3" id="KW-1185">Reference proteome</keyword>
<evidence type="ECO:0000313" key="3">
    <source>
        <dbReference type="Proteomes" id="UP001144805"/>
    </source>
</evidence>
<protein>
    <submittedName>
        <fullName evidence="2">RidA family protein</fullName>
    </submittedName>
</protein>
<dbReference type="GO" id="GO:0019239">
    <property type="term" value="F:deaminase activity"/>
    <property type="evidence" value="ECO:0007669"/>
    <property type="project" value="TreeGrafter"/>
</dbReference>
<evidence type="ECO:0000256" key="1">
    <source>
        <dbReference type="ARBA" id="ARBA00010552"/>
    </source>
</evidence>
<dbReference type="SUPFAM" id="SSF55298">
    <property type="entry name" value="YjgF-like"/>
    <property type="match status" value="1"/>
</dbReference>
<name>A0A9X3IMS9_9HYPH</name>
<dbReference type="Pfam" id="PF01042">
    <property type="entry name" value="Ribonuc_L-PSP"/>
    <property type="match status" value="1"/>
</dbReference>
<gene>
    <name evidence="2" type="ORF">OSH07_18515</name>
</gene>
<dbReference type="PANTHER" id="PTHR11803">
    <property type="entry name" value="2-IMINOBUTANOATE/2-IMINOPROPANOATE DEAMINASE RIDA"/>
    <property type="match status" value="1"/>
</dbReference>
<reference evidence="2" key="1">
    <citation type="submission" date="2022-11" db="EMBL/GenBank/DDBJ databases">
        <title>Biodiversity and phylogenetic relationships of bacteria.</title>
        <authorList>
            <person name="Machado R.A.R."/>
            <person name="Bhat A."/>
            <person name="Loulou A."/>
            <person name="Kallel S."/>
        </authorList>
    </citation>
    <scope>NUCLEOTIDE SEQUENCE</scope>
    <source>
        <strain evidence="2">K-TC2</strain>
    </source>
</reference>
<dbReference type="CDD" id="cd00448">
    <property type="entry name" value="YjgF_YER057c_UK114_family"/>
    <property type="match status" value="1"/>
</dbReference>
<sequence>MNQPLSPKDIRPPFGRYSHGVEAPAGSRFIYTSGQLGVRADDSVPDSVEEQAEICFENIRAILAAGGMELSDIVRLNAFVTRREDMRRYMNVRDRFVSEPLPASTLYIVTGFTRPEFLVEIEAVAAKAD</sequence>
<dbReference type="Proteomes" id="UP001144805">
    <property type="component" value="Unassembled WGS sequence"/>
</dbReference>
<dbReference type="Gene3D" id="3.30.1330.40">
    <property type="entry name" value="RutC-like"/>
    <property type="match status" value="1"/>
</dbReference>
<organism evidence="2 3">
    <name type="scientific">Kaistia nematophila</name>
    <dbReference type="NCBI Taxonomy" id="2994654"/>
    <lineage>
        <taxon>Bacteria</taxon>
        <taxon>Pseudomonadati</taxon>
        <taxon>Pseudomonadota</taxon>
        <taxon>Alphaproteobacteria</taxon>
        <taxon>Hyphomicrobiales</taxon>
        <taxon>Kaistiaceae</taxon>
        <taxon>Kaistia</taxon>
    </lineage>
</organism>
<comment type="similarity">
    <text evidence="1">Belongs to the RutC family.</text>
</comment>
<accession>A0A9X3IMS9</accession>
<dbReference type="RefSeq" id="WP_266340169.1">
    <property type="nucleotide sequence ID" value="NZ_JAPKNK010000009.1"/>
</dbReference>
<evidence type="ECO:0000313" key="2">
    <source>
        <dbReference type="EMBL" id="MCX5571202.1"/>
    </source>
</evidence>
<dbReference type="AlphaFoldDB" id="A0A9X3IMS9"/>
<dbReference type="PANTHER" id="PTHR11803:SF58">
    <property type="entry name" value="PROTEIN HMF1-RELATED"/>
    <property type="match status" value="1"/>
</dbReference>
<dbReference type="InterPro" id="IPR006175">
    <property type="entry name" value="YjgF/YER057c/UK114"/>
</dbReference>
<dbReference type="GO" id="GO:0005829">
    <property type="term" value="C:cytosol"/>
    <property type="evidence" value="ECO:0007669"/>
    <property type="project" value="TreeGrafter"/>
</dbReference>
<comment type="caution">
    <text evidence="2">The sequence shown here is derived from an EMBL/GenBank/DDBJ whole genome shotgun (WGS) entry which is preliminary data.</text>
</comment>
<dbReference type="EMBL" id="JAPKNK010000009">
    <property type="protein sequence ID" value="MCX5571202.1"/>
    <property type="molecule type" value="Genomic_DNA"/>
</dbReference>
<proteinExistence type="inferred from homology"/>
<dbReference type="InterPro" id="IPR035959">
    <property type="entry name" value="RutC-like_sf"/>
</dbReference>